<dbReference type="Proteomes" id="UP001203212">
    <property type="component" value="Unassembled WGS sequence"/>
</dbReference>
<organism evidence="2 3">
    <name type="scientific">Shewanella aestuarii</name>
    <dbReference type="NCBI Taxonomy" id="1028752"/>
    <lineage>
        <taxon>Bacteria</taxon>
        <taxon>Pseudomonadati</taxon>
        <taxon>Pseudomonadota</taxon>
        <taxon>Gammaproteobacteria</taxon>
        <taxon>Alteromonadales</taxon>
        <taxon>Shewanellaceae</taxon>
        <taxon>Shewanella</taxon>
    </lineage>
</organism>
<evidence type="ECO:0000259" key="1">
    <source>
        <dbReference type="Pfam" id="PF05368"/>
    </source>
</evidence>
<feature type="domain" description="NmrA-like" evidence="1">
    <location>
        <begin position="2"/>
        <end position="259"/>
    </location>
</feature>
<dbReference type="PANTHER" id="PTHR47129">
    <property type="entry name" value="QUINONE OXIDOREDUCTASE 2"/>
    <property type="match status" value="1"/>
</dbReference>
<protein>
    <submittedName>
        <fullName evidence="2">NmrA family NAD(P)-binding protein</fullName>
    </submittedName>
</protein>
<dbReference type="InterPro" id="IPR008030">
    <property type="entry name" value="NmrA-like"/>
</dbReference>
<dbReference type="EMBL" id="JAKILK010000001">
    <property type="protein sequence ID" value="MCL1115978.1"/>
    <property type="molecule type" value="Genomic_DNA"/>
</dbReference>
<comment type="caution">
    <text evidence="2">The sequence shown here is derived from an EMBL/GenBank/DDBJ whole genome shotgun (WGS) entry which is preliminary data.</text>
</comment>
<sequence>MIVITGASGSLGNLVVEALSNKQSQTSIKLTSRTPEKLSSWNSKGYSVAHFDFDDPASMEDALIGCSTLLLISGDAPVEKRIKQHGFAIDAAKKMGVSHIVYTSFVNPVEESLFPFAKIHQQTERSLIESEISYSILRNPSYIENLAGALTHARQTGVLALPGAKGKSTYLAKQDIAKIIVELLTSNNESSSIYELSGPEAIDLFEIATLASDIWETKVEAQVLPEENFKQMLSQVGLPEFMVTAISGLQQATAAGEYDLVSNTATQILGNKMLTIRDYLKTFA</sequence>
<dbReference type="InterPro" id="IPR052718">
    <property type="entry name" value="NmrA-type_oxidoreductase"/>
</dbReference>
<gene>
    <name evidence="2" type="ORF">L2689_01785</name>
</gene>
<reference evidence="2 3" key="1">
    <citation type="submission" date="2022-01" db="EMBL/GenBank/DDBJ databases">
        <title>Whole genome-based taxonomy of the Shewanellaceae.</title>
        <authorList>
            <person name="Martin-Rodriguez A.J."/>
        </authorList>
    </citation>
    <scope>NUCLEOTIDE SEQUENCE [LARGE SCALE GENOMIC DNA]</scope>
    <source>
        <strain evidence="2 3">JCM 17801</strain>
    </source>
</reference>
<dbReference type="SUPFAM" id="SSF51735">
    <property type="entry name" value="NAD(P)-binding Rossmann-fold domains"/>
    <property type="match status" value="1"/>
</dbReference>
<name>A0ABT0KWY9_9GAMM</name>
<evidence type="ECO:0000313" key="3">
    <source>
        <dbReference type="Proteomes" id="UP001203212"/>
    </source>
</evidence>
<dbReference type="Gene3D" id="3.90.25.10">
    <property type="entry name" value="UDP-galactose 4-epimerase, domain 1"/>
    <property type="match status" value="1"/>
</dbReference>
<dbReference type="RefSeq" id="WP_188839670.1">
    <property type="nucleotide sequence ID" value="NZ_BMOT01000001.1"/>
</dbReference>
<dbReference type="InterPro" id="IPR036291">
    <property type="entry name" value="NAD(P)-bd_dom_sf"/>
</dbReference>
<keyword evidence="3" id="KW-1185">Reference proteome</keyword>
<evidence type="ECO:0000313" key="2">
    <source>
        <dbReference type="EMBL" id="MCL1115978.1"/>
    </source>
</evidence>
<dbReference type="Gene3D" id="3.40.50.720">
    <property type="entry name" value="NAD(P)-binding Rossmann-like Domain"/>
    <property type="match status" value="1"/>
</dbReference>
<accession>A0ABT0KWY9</accession>
<dbReference type="Pfam" id="PF05368">
    <property type="entry name" value="NmrA"/>
    <property type="match status" value="1"/>
</dbReference>
<dbReference type="PANTHER" id="PTHR47129:SF1">
    <property type="entry name" value="NMRA-LIKE DOMAIN-CONTAINING PROTEIN"/>
    <property type="match status" value="1"/>
</dbReference>
<proteinExistence type="predicted"/>